<dbReference type="Pfam" id="PF22936">
    <property type="entry name" value="Pol_BBD"/>
    <property type="match status" value="1"/>
</dbReference>
<reference evidence="2 3" key="2">
    <citation type="journal article" date="2017" name="Front. Plant Sci.">
        <title>Gene Classification and Mining of Molecular Markers Useful in Red Clover (Trifolium pratense) Breeding.</title>
        <authorList>
            <person name="Istvanek J."/>
            <person name="Dluhosova J."/>
            <person name="Dluhos P."/>
            <person name="Patkova L."/>
            <person name="Nedelnik J."/>
            <person name="Repkova J."/>
        </authorList>
    </citation>
    <scope>NUCLEOTIDE SEQUENCE [LARGE SCALE GENOMIC DNA]</scope>
    <source>
        <strain evidence="3">cv. Tatra</strain>
        <tissue evidence="2">Young leaves</tissue>
    </source>
</reference>
<dbReference type="PANTHER" id="PTHR35317">
    <property type="entry name" value="OS04G0629600 PROTEIN"/>
    <property type="match status" value="1"/>
</dbReference>
<protein>
    <submittedName>
        <fullName evidence="2">F-box protein</fullName>
    </submittedName>
</protein>
<evidence type="ECO:0000313" key="3">
    <source>
        <dbReference type="Proteomes" id="UP000236291"/>
    </source>
</evidence>
<name>A0A2K3MGX9_TRIPR</name>
<dbReference type="Pfam" id="PF14223">
    <property type="entry name" value="Retrotran_gag_2"/>
    <property type="match status" value="1"/>
</dbReference>
<dbReference type="PANTHER" id="PTHR35317:SF28">
    <property type="entry name" value="ZINC FINGER, CCHC-TYPE, RIBONUCLEASE H-LIKE DOMAIN, GAG-PRE-INTEGRASE DOMAIN PROTEIN-RELATED"/>
    <property type="match status" value="1"/>
</dbReference>
<feature type="non-terminal residue" evidence="2">
    <location>
        <position position="231"/>
    </location>
</feature>
<dbReference type="Proteomes" id="UP000236291">
    <property type="component" value="Unassembled WGS sequence"/>
</dbReference>
<reference evidence="2 3" key="1">
    <citation type="journal article" date="2014" name="Am. J. Bot.">
        <title>Genome assembly and annotation for red clover (Trifolium pratense; Fabaceae).</title>
        <authorList>
            <person name="Istvanek J."/>
            <person name="Jaros M."/>
            <person name="Krenek A."/>
            <person name="Repkova J."/>
        </authorList>
    </citation>
    <scope>NUCLEOTIDE SEQUENCE [LARGE SCALE GENOMIC DNA]</scope>
    <source>
        <strain evidence="3">cv. Tatra</strain>
        <tissue evidence="2">Young leaves</tissue>
    </source>
</reference>
<dbReference type="InterPro" id="IPR004172">
    <property type="entry name" value="L27_dom"/>
</dbReference>
<feature type="domain" description="L27" evidence="1">
    <location>
        <begin position="1"/>
        <end position="25"/>
    </location>
</feature>
<dbReference type="EMBL" id="ASHM01061690">
    <property type="protein sequence ID" value="PNX90060.1"/>
    <property type="molecule type" value="Genomic_DNA"/>
</dbReference>
<comment type="caution">
    <text evidence="2">The sequence shown here is derived from an EMBL/GenBank/DDBJ whole genome shotgun (WGS) entry which is preliminary data.</text>
</comment>
<proteinExistence type="predicted"/>
<dbReference type="AlphaFoldDB" id="A0A2K3MGX9"/>
<evidence type="ECO:0000313" key="2">
    <source>
        <dbReference type="EMBL" id="PNX90060.1"/>
    </source>
</evidence>
<sequence>MLKKKDFKALFIIHQSVSSDIFEKVGDCETAKEAWDVLAAAYAGDQKVKKVKLQTLIRQFAQLQMEDKETILRSLSPRFDYVVASIEESKDLDSMKVEELQGSLEAHEQRMYQRNSDKSKGEIALQAHQSNKDKKGNGKWQGNKGRCGYQEYKWSKDESSDVEAKMTRNDDDEGLVMLLVTTRDDSDCQAKWYLDTGCSTHMTGRKDWFTSLKATQNNNVKFADNSSLAVQ</sequence>
<accession>A0A2K3MGX9</accession>
<gene>
    <name evidence="2" type="ORF">L195_g046183</name>
</gene>
<dbReference type="STRING" id="57577.A0A2K3MGX9"/>
<evidence type="ECO:0000259" key="1">
    <source>
        <dbReference type="PROSITE" id="PS51022"/>
    </source>
</evidence>
<dbReference type="PROSITE" id="PS51022">
    <property type="entry name" value="L27"/>
    <property type="match status" value="1"/>
</dbReference>
<dbReference type="InterPro" id="IPR054722">
    <property type="entry name" value="PolX-like_BBD"/>
</dbReference>
<organism evidence="2 3">
    <name type="scientific">Trifolium pratense</name>
    <name type="common">Red clover</name>
    <dbReference type="NCBI Taxonomy" id="57577"/>
    <lineage>
        <taxon>Eukaryota</taxon>
        <taxon>Viridiplantae</taxon>
        <taxon>Streptophyta</taxon>
        <taxon>Embryophyta</taxon>
        <taxon>Tracheophyta</taxon>
        <taxon>Spermatophyta</taxon>
        <taxon>Magnoliopsida</taxon>
        <taxon>eudicotyledons</taxon>
        <taxon>Gunneridae</taxon>
        <taxon>Pentapetalae</taxon>
        <taxon>rosids</taxon>
        <taxon>fabids</taxon>
        <taxon>Fabales</taxon>
        <taxon>Fabaceae</taxon>
        <taxon>Papilionoideae</taxon>
        <taxon>50 kb inversion clade</taxon>
        <taxon>NPAAA clade</taxon>
        <taxon>Hologalegina</taxon>
        <taxon>IRL clade</taxon>
        <taxon>Trifolieae</taxon>
        <taxon>Trifolium</taxon>
    </lineage>
</organism>